<dbReference type="PANTHER" id="PTHR30408">
    <property type="entry name" value="TYPE-1 RESTRICTION ENZYME ECOKI SPECIFICITY PROTEIN"/>
    <property type="match status" value="1"/>
</dbReference>
<evidence type="ECO:0000256" key="3">
    <source>
        <dbReference type="ARBA" id="ARBA00023125"/>
    </source>
</evidence>
<dbReference type="RefSeq" id="WP_194371044.1">
    <property type="nucleotide sequence ID" value="NZ_CP054492.1"/>
</dbReference>
<keyword evidence="2" id="KW-0680">Restriction system</keyword>
<dbReference type="InterPro" id="IPR044946">
    <property type="entry name" value="Restrct_endonuc_typeI_TRD_sf"/>
</dbReference>
<dbReference type="REBASE" id="454193">
    <property type="entry name" value="S.SspGD2ORF3350P"/>
</dbReference>
<keyword evidence="5" id="KW-0255">Endonuclease</keyword>
<accession>A0A7S7LY42</accession>
<dbReference type="Proteomes" id="UP000593994">
    <property type="component" value="Chromosome"/>
</dbReference>
<dbReference type="PANTHER" id="PTHR30408:SF12">
    <property type="entry name" value="TYPE I RESTRICTION ENZYME MJAVIII SPECIFICITY SUBUNIT"/>
    <property type="match status" value="1"/>
</dbReference>
<name>A0A7S7LY42_9BACT</name>
<dbReference type="EMBL" id="CP054492">
    <property type="protein sequence ID" value="QOY52729.1"/>
    <property type="molecule type" value="Genomic_DNA"/>
</dbReference>
<reference evidence="5 6" key="1">
    <citation type="submission" date="2020-05" db="EMBL/GenBank/DDBJ databases">
        <title>Sulfurimonas marisnigri, sp. nov., and Sulfurimonas baltica, sp. nov., manganese oxide reducing chemolithoautotrophs of the class Epsilonproteobacteria isolated from the pelagic redoxclines of the Black and Baltic Seas and emended description of the genus Sulfurimonas.</title>
        <authorList>
            <person name="Henkel J.V."/>
            <person name="Laudan C."/>
            <person name="Werner J."/>
            <person name="Neu T."/>
            <person name="Plewe S."/>
            <person name="Sproer C."/>
            <person name="Bunk B."/>
            <person name="Schulz-Vogt H.N."/>
        </authorList>
    </citation>
    <scope>NUCLEOTIDE SEQUENCE [LARGE SCALE GENOMIC DNA]</scope>
    <source>
        <strain evidence="5 6">GD2</strain>
    </source>
</reference>
<keyword evidence="3" id="KW-0238">DNA-binding</keyword>
<comment type="similarity">
    <text evidence="1">Belongs to the type-I restriction system S methylase family.</text>
</comment>
<dbReference type="AlphaFoldDB" id="A0A7S7LY42"/>
<keyword evidence="6" id="KW-1185">Reference proteome</keyword>
<feature type="domain" description="Type I restriction modification DNA specificity" evidence="4">
    <location>
        <begin position="6"/>
        <end position="156"/>
    </location>
</feature>
<proteinExistence type="inferred from homology"/>
<gene>
    <name evidence="5" type="ORF">HUE88_03325</name>
</gene>
<evidence type="ECO:0000256" key="2">
    <source>
        <dbReference type="ARBA" id="ARBA00022747"/>
    </source>
</evidence>
<evidence type="ECO:0000256" key="1">
    <source>
        <dbReference type="ARBA" id="ARBA00010923"/>
    </source>
</evidence>
<dbReference type="Gene3D" id="3.90.220.20">
    <property type="entry name" value="DNA methylase specificity domains"/>
    <property type="match status" value="2"/>
</dbReference>
<keyword evidence="5" id="KW-0378">Hydrolase</keyword>
<feature type="domain" description="Type I restriction modification DNA specificity" evidence="4">
    <location>
        <begin position="182"/>
        <end position="360"/>
    </location>
</feature>
<dbReference type="CDD" id="cd17246">
    <property type="entry name" value="RMtype1_S_SonII-TRD2-CR2_like"/>
    <property type="match status" value="1"/>
</dbReference>
<dbReference type="SUPFAM" id="SSF116734">
    <property type="entry name" value="DNA methylase specificity domain"/>
    <property type="match status" value="2"/>
</dbReference>
<dbReference type="InterPro" id="IPR000055">
    <property type="entry name" value="Restrct_endonuc_typeI_TRD"/>
</dbReference>
<dbReference type="KEGG" id="sbal:HUE88_03325"/>
<evidence type="ECO:0000259" key="4">
    <source>
        <dbReference type="Pfam" id="PF01420"/>
    </source>
</evidence>
<evidence type="ECO:0000313" key="6">
    <source>
        <dbReference type="Proteomes" id="UP000593994"/>
    </source>
</evidence>
<evidence type="ECO:0000313" key="5">
    <source>
        <dbReference type="EMBL" id="QOY52729.1"/>
    </source>
</evidence>
<sequence>MIGKVPNGWRVEKLENLCDVSTGKKDANHGVENGQYLFFTCAAKPIKSNTYSFEGKSIILAGNGANVGLALYYDGKFEAYQRTYILNNFTENSRYIFYNLKRYWIVHNESKQFGSATNYIKMDNITKYPILIPPLQKQEKIVKVLDISSALIEKQKELIAKYDLFLKSKFIEMFGDPIKNPMGWKIEKLDKFTTLVSSGSTPKGGQSSYLDEGEIRFIRSQNVRMNEMDYDGIYYISEEVYTKMKRSQVKFNDVLLNITGASIGRTAIYKDTTRANVNQHVCIIRLTEQLNNEYLSFMISTDSFQNQIISNQSGATREALNYTQIKKFNIPYPPILLQNKFASIVEKTEKIKEQEVKKLEHLEVLHNSLMDKAFKGKVS</sequence>
<dbReference type="GO" id="GO:0004519">
    <property type="term" value="F:endonuclease activity"/>
    <property type="evidence" value="ECO:0007669"/>
    <property type="project" value="UniProtKB-KW"/>
</dbReference>
<dbReference type="GO" id="GO:0003677">
    <property type="term" value="F:DNA binding"/>
    <property type="evidence" value="ECO:0007669"/>
    <property type="project" value="UniProtKB-KW"/>
</dbReference>
<keyword evidence="5" id="KW-0540">Nuclease</keyword>
<protein>
    <submittedName>
        <fullName evidence="5">Restriction endonuclease subunit S</fullName>
    </submittedName>
</protein>
<dbReference type="InterPro" id="IPR052021">
    <property type="entry name" value="Type-I_RS_S_subunit"/>
</dbReference>
<dbReference type="Pfam" id="PF01420">
    <property type="entry name" value="Methylase_S"/>
    <property type="match status" value="2"/>
</dbReference>
<organism evidence="5 6">
    <name type="scientific">Candidatus Sulfurimonas baltica</name>
    <dbReference type="NCBI Taxonomy" id="2740404"/>
    <lineage>
        <taxon>Bacteria</taxon>
        <taxon>Pseudomonadati</taxon>
        <taxon>Campylobacterota</taxon>
        <taxon>Epsilonproteobacteria</taxon>
        <taxon>Campylobacterales</taxon>
        <taxon>Sulfurimonadaceae</taxon>
        <taxon>Sulfurimonas</taxon>
    </lineage>
</organism>
<dbReference type="GO" id="GO:0009307">
    <property type="term" value="P:DNA restriction-modification system"/>
    <property type="evidence" value="ECO:0007669"/>
    <property type="project" value="UniProtKB-KW"/>
</dbReference>